<evidence type="ECO:0000256" key="5">
    <source>
        <dbReference type="ARBA" id="ARBA00022723"/>
    </source>
</evidence>
<feature type="domain" description="tRNA nucleotidyltransferase/poly(A) polymerase RNA and SrmB- binding" evidence="13">
    <location>
        <begin position="174"/>
        <end position="233"/>
    </location>
</feature>
<feature type="binding site" evidence="11">
    <location>
        <position position="162"/>
    </location>
    <ligand>
        <name>ATP</name>
        <dbReference type="ChEBI" id="CHEBI:30616"/>
    </ligand>
</feature>
<evidence type="ECO:0000256" key="9">
    <source>
        <dbReference type="ARBA" id="ARBA00022842"/>
    </source>
</evidence>
<evidence type="ECO:0000256" key="4">
    <source>
        <dbReference type="ARBA" id="ARBA00022695"/>
    </source>
</evidence>
<feature type="binding site" evidence="11">
    <location>
        <position position="165"/>
    </location>
    <ligand>
        <name>CTP</name>
        <dbReference type="ChEBI" id="CHEBI:37563"/>
    </ligand>
</feature>
<dbReference type="Pfam" id="PF13735">
    <property type="entry name" value="tRNA_NucTran2_2"/>
    <property type="match status" value="1"/>
</dbReference>
<dbReference type="InterPro" id="IPR023068">
    <property type="entry name" value="CCA-adding_enz_firmicutes"/>
</dbReference>
<feature type="binding site" evidence="11">
    <location>
        <position position="168"/>
    </location>
    <ligand>
        <name>CTP</name>
        <dbReference type="ChEBI" id="CHEBI:37563"/>
    </ligand>
</feature>
<dbReference type="InterPro" id="IPR043519">
    <property type="entry name" value="NT_sf"/>
</dbReference>
<dbReference type="CDD" id="cd05398">
    <property type="entry name" value="NT_ClassII-CCAase"/>
    <property type="match status" value="1"/>
</dbReference>
<keyword evidence="5 11" id="KW-0479">Metal-binding</keyword>
<evidence type="ECO:0000256" key="7">
    <source>
        <dbReference type="ARBA" id="ARBA00022800"/>
    </source>
</evidence>
<evidence type="ECO:0000256" key="6">
    <source>
        <dbReference type="ARBA" id="ARBA00022741"/>
    </source>
</evidence>
<feature type="binding site" evidence="11">
    <location>
        <position position="32"/>
    </location>
    <ligand>
        <name>ATP</name>
        <dbReference type="ChEBI" id="CHEBI:30616"/>
    </ligand>
</feature>
<dbReference type="HAMAP" id="MF_01263">
    <property type="entry name" value="CCA_bact_type3"/>
    <property type="match status" value="1"/>
</dbReference>
<proteinExistence type="inferred from homology"/>
<dbReference type="Gene3D" id="1.10.110.30">
    <property type="match status" value="1"/>
</dbReference>
<evidence type="ECO:0000256" key="2">
    <source>
        <dbReference type="ARBA" id="ARBA00022679"/>
    </source>
</evidence>
<keyword evidence="10 11" id="KW-0694">RNA-binding</keyword>
<keyword evidence="7 11" id="KW-0692">RNA repair</keyword>
<gene>
    <name evidence="11" type="primary">cca</name>
    <name evidence="15" type="ORF">ACFO5I_00355</name>
</gene>
<evidence type="ECO:0000259" key="13">
    <source>
        <dbReference type="Pfam" id="PF12627"/>
    </source>
</evidence>
<keyword evidence="8 11" id="KW-0067">ATP-binding</keyword>
<dbReference type="GO" id="GO:0004810">
    <property type="term" value="F:CCA tRNA nucleotidyltransferase activity"/>
    <property type="evidence" value="ECO:0007669"/>
    <property type="project" value="UniProtKB-EC"/>
</dbReference>
<reference evidence="16" key="1">
    <citation type="journal article" date="2019" name="Int. J. Syst. Evol. Microbiol.">
        <title>The Global Catalogue of Microorganisms (GCM) 10K type strain sequencing project: providing services to taxonomists for standard genome sequencing and annotation.</title>
        <authorList>
            <consortium name="The Broad Institute Genomics Platform"/>
            <consortium name="The Broad Institute Genome Sequencing Center for Infectious Disease"/>
            <person name="Wu L."/>
            <person name="Ma J."/>
        </authorList>
    </citation>
    <scope>NUCLEOTIDE SEQUENCE [LARGE SCALE GENOMIC DNA]</scope>
    <source>
        <strain evidence="16">CGMCC 1.19032</strain>
    </source>
</reference>
<feature type="binding site" evidence="11">
    <location>
        <position position="116"/>
    </location>
    <ligand>
        <name>ATP</name>
        <dbReference type="ChEBI" id="CHEBI:30616"/>
    </ligand>
</feature>
<dbReference type="RefSeq" id="WP_204654249.1">
    <property type="nucleotide sequence ID" value="NZ_JAFBFD010000023.1"/>
</dbReference>
<dbReference type="SUPFAM" id="SSF81891">
    <property type="entry name" value="Poly A polymerase C-terminal region-like"/>
    <property type="match status" value="1"/>
</dbReference>
<dbReference type="EMBL" id="JBHSGS010000003">
    <property type="protein sequence ID" value="MFC4718225.1"/>
    <property type="molecule type" value="Genomic_DNA"/>
</dbReference>
<keyword evidence="9 11" id="KW-0460">Magnesium</keyword>
<comment type="function">
    <text evidence="11">Catalyzes the addition and repair of the essential 3'-terminal CCA sequence in tRNAs without using a nucleic acid template. Adds these three nucleotides in the order of C, C, and A to the tRNA nucleotide-73, using CTP and ATP as substrates and producing inorganic pyrophosphate. tRNA 3'-terminal CCA addition is required both for tRNA processing and repair. Also involved in tRNA surveillance by mediating tandem CCA addition to generate a CCACCA at the 3' terminus of unstable tRNAs. While stable tRNAs receive only 3'-terminal CCA, unstable tRNAs are marked with CCACCA and rapidly degraded.</text>
</comment>
<evidence type="ECO:0000259" key="12">
    <source>
        <dbReference type="Pfam" id="PF01743"/>
    </source>
</evidence>
<feature type="binding site" evidence="11">
    <location>
        <position position="47"/>
    </location>
    <ligand>
        <name>Mg(2+)</name>
        <dbReference type="ChEBI" id="CHEBI:18420"/>
    </ligand>
</feature>
<feature type="domain" description="Poly A polymerase head" evidence="12">
    <location>
        <begin position="27"/>
        <end position="147"/>
    </location>
</feature>
<keyword evidence="3 11" id="KW-0819">tRNA processing</keyword>
<comment type="subunit">
    <text evidence="11">Homodimer.</text>
</comment>
<evidence type="ECO:0000259" key="14">
    <source>
        <dbReference type="Pfam" id="PF13735"/>
    </source>
</evidence>
<feature type="binding site" evidence="11">
    <location>
        <position position="116"/>
    </location>
    <ligand>
        <name>CTP</name>
        <dbReference type="ChEBI" id="CHEBI:37563"/>
    </ligand>
</feature>
<evidence type="ECO:0000313" key="15">
    <source>
        <dbReference type="EMBL" id="MFC4718225.1"/>
    </source>
</evidence>
<dbReference type="Pfam" id="PF01743">
    <property type="entry name" value="PolyA_pol"/>
    <property type="match status" value="1"/>
</dbReference>
<evidence type="ECO:0000256" key="11">
    <source>
        <dbReference type="HAMAP-Rule" id="MF_01263"/>
    </source>
</evidence>
<comment type="caution">
    <text evidence="15">The sequence shown here is derived from an EMBL/GenBank/DDBJ whole genome shotgun (WGS) entry which is preliminary data.</text>
</comment>
<dbReference type="InterPro" id="IPR002646">
    <property type="entry name" value="PolA_pol_head_dom"/>
</dbReference>
<feature type="domain" description="CCA-adding enzyme C-terminal" evidence="14">
    <location>
        <begin position="250"/>
        <end position="395"/>
    </location>
</feature>
<feature type="binding site" evidence="11">
    <location>
        <position position="35"/>
    </location>
    <ligand>
        <name>ATP</name>
        <dbReference type="ChEBI" id="CHEBI:30616"/>
    </ligand>
</feature>
<dbReference type="Proteomes" id="UP001595969">
    <property type="component" value="Unassembled WGS sequence"/>
</dbReference>
<dbReference type="SUPFAM" id="SSF81301">
    <property type="entry name" value="Nucleotidyltransferase"/>
    <property type="match status" value="1"/>
</dbReference>
<comment type="cofactor">
    <cofactor evidence="1 11">
        <name>Mg(2+)</name>
        <dbReference type="ChEBI" id="CHEBI:18420"/>
    </cofactor>
</comment>
<evidence type="ECO:0000313" key="16">
    <source>
        <dbReference type="Proteomes" id="UP001595969"/>
    </source>
</evidence>
<evidence type="ECO:0000256" key="1">
    <source>
        <dbReference type="ARBA" id="ARBA00001946"/>
    </source>
</evidence>
<dbReference type="InterPro" id="IPR032810">
    <property type="entry name" value="CCA-adding_enz_C"/>
</dbReference>
<evidence type="ECO:0000256" key="10">
    <source>
        <dbReference type="ARBA" id="ARBA00022884"/>
    </source>
</evidence>
<dbReference type="PANTHER" id="PTHR46173">
    <property type="entry name" value="CCA TRNA NUCLEOTIDYLTRANSFERASE 1, MITOCHONDRIAL"/>
    <property type="match status" value="1"/>
</dbReference>
<protein>
    <recommendedName>
        <fullName evidence="11">CCA-adding enzyme</fullName>
        <ecNumber evidence="11">2.7.7.72</ecNumber>
    </recommendedName>
    <alternativeName>
        <fullName evidence="11">CCA tRNA nucleotidyltransferase</fullName>
    </alternativeName>
    <alternativeName>
        <fullName evidence="11">tRNA CCA-pyrophosphorylase</fullName>
    </alternativeName>
    <alternativeName>
        <fullName evidence="11">tRNA adenylyl-/cytidylyl- transferase</fullName>
    </alternativeName>
    <alternativeName>
        <fullName evidence="11">tRNA nucleotidyltransferase</fullName>
    </alternativeName>
    <alternativeName>
        <fullName evidence="11">tRNA-NT</fullName>
    </alternativeName>
</protein>
<comment type="catalytic activity">
    <reaction evidence="11">
        <text>a tRNA precursor + 2 CTP + ATP = a tRNA with a 3' CCA end + 3 diphosphate</text>
        <dbReference type="Rhea" id="RHEA:14433"/>
        <dbReference type="Rhea" id="RHEA-COMP:10465"/>
        <dbReference type="Rhea" id="RHEA-COMP:10468"/>
        <dbReference type="ChEBI" id="CHEBI:30616"/>
        <dbReference type="ChEBI" id="CHEBI:33019"/>
        <dbReference type="ChEBI" id="CHEBI:37563"/>
        <dbReference type="ChEBI" id="CHEBI:74896"/>
        <dbReference type="ChEBI" id="CHEBI:83071"/>
        <dbReference type="EC" id="2.7.7.72"/>
    </reaction>
</comment>
<dbReference type="Gene3D" id="1.10.246.80">
    <property type="match status" value="1"/>
</dbReference>
<feature type="binding site" evidence="11">
    <location>
        <position position="159"/>
    </location>
    <ligand>
        <name>CTP</name>
        <dbReference type="ChEBI" id="CHEBI:37563"/>
    </ligand>
</feature>
<name>A0ABV9MRN1_9ENTE</name>
<dbReference type="NCBIfam" id="NF009814">
    <property type="entry name" value="PRK13299.1"/>
    <property type="match status" value="1"/>
</dbReference>
<comment type="catalytic activity">
    <reaction evidence="11">
        <text>a tRNA with a 3' CCA end + 2 CTP + ATP = a tRNA with a 3' CCACCA end + 3 diphosphate</text>
        <dbReference type="Rhea" id="RHEA:76235"/>
        <dbReference type="Rhea" id="RHEA-COMP:10468"/>
        <dbReference type="Rhea" id="RHEA-COMP:18655"/>
        <dbReference type="ChEBI" id="CHEBI:30616"/>
        <dbReference type="ChEBI" id="CHEBI:33019"/>
        <dbReference type="ChEBI" id="CHEBI:37563"/>
        <dbReference type="ChEBI" id="CHEBI:83071"/>
        <dbReference type="ChEBI" id="CHEBI:195187"/>
    </reaction>
</comment>
<feature type="binding site" evidence="11">
    <location>
        <position position="165"/>
    </location>
    <ligand>
        <name>ATP</name>
        <dbReference type="ChEBI" id="CHEBI:30616"/>
    </ligand>
</feature>
<keyword evidence="6 11" id="KW-0547">Nucleotide-binding</keyword>
<keyword evidence="4 11" id="KW-0548">Nucleotidyltransferase</keyword>
<feature type="binding site" evidence="11">
    <location>
        <position position="162"/>
    </location>
    <ligand>
        <name>CTP</name>
        <dbReference type="ChEBI" id="CHEBI:37563"/>
    </ligand>
</feature>
<comment type="similarity">
    <text evidence="11">Belongs to the tRNA nucleotidyltransferase/poly(A) polymerase family. Bacterial CCA-adding enzyme type 3 subfamily.</text>
</comment>
<dbReference type="Pfam" id="PF12627">
    <property type="entry name" value="PolyA_pol_RNAbd"/>
    <property type="match status" value="1"/>
</dbReference>
<accession>A0ABV9MRN1</accession>
<feature type="binding site" evidence="11">
    <location>
        <position position="32"/>
    </location>
    <ligand>
        <name>CTP</name>
        <dbReference type="ChEBI" id="CHEBI:37563"/>
    </ligand>
</feature>
<dbReference type="InterPro" id="IPR032828">
    <property type="entry name" value="PolyA_RNA-bd"/>
</dbReference>
<feature type="binding site" evidence="11">
    <location>
        <position position="45"/>
    </location>
    <ligand>
        <name>Mg(2+)</name>
        <dbReference type="ChEBI" id="CHEBI:18420"/>
    </ligand>
</feature>
<feature type="binding site" evidence="11">
    <location>
        <position position="35"/>
    </location>
    <ligand>
        <name>CTP</name>
        <dbReference type="ChEBI" id="CHEBI:37563"/>
    </ligand>
</feature>
<evidence type="ECO:0000256" key="3">
    <source>
        <dbReference type="ARBA" id="ARBA00022694"/>
    </source>
</evidence>
<organism evidence="15 16">
    <name type="scientific">Enterococcus lemanii</name>
    <dbReference type="NCBI Taxonomy" id="1159752"/>
    <lineage>
        <taxon>Bacteria</taxon>
        <taxon>Bacillati</taxon>
        <taxon>Bacillota</taxon>
        <taxon>Bacilli</taxon>
        <taxon>Lactobacillales</taxon>
        <taxon>Enterococcaceae</taxon>
        <taxon>Enterococcus</taxon>
    </lineage>
</organism>
<dbReference type="EC" id="2.7.7.72" evidence="11"/>
<comment type="miscellaneous">
    <text evidence="11">A single active site specifically recognizes both ATP and CTP and is responsible for their addition.</text>
</comment>
<dbReference type="Gene3D" id="3.30.460.10">
    <property type="entry name" value="Beta Polymerase, domain 2"/>
    <property type="match status" value="1"/>
</dbReference>
<keyword evidence="2 11" id="KW-0808">Transferase</keyword>
<feature type="binding site" evidence="11">
    <location>
        <position position="168"/>
    </location>
    <ligand>
        <name>ATP</name>
        <dbReference type="ChEBI" id="CHEBI:30616"/>
    </ligand>
</feature>
<feature type="binding site" evidence="11">
    <location>
        <position position="159"/>
    </location>
    <ligand>
        <name>ATP</name>
        <dbReference type="ChEBI" id="CHEBI:30616"/>
    </ligand>
</feature>
<dbReference type="Gene3D" id="1.20.58.560">
    <property type="match status" value="1"/>
</dbReference>
<dbReference type="InterPro" id="IPR050264">
    <property type="entry name" value="Bact_CCA-adding_enz_type3_sf"/>
</dbReference>
<dbReference type="PANTHER" id="PTHR46173:SF1">
    <property type="entry name" value="CCA TRNA NUCLEOTIDYLTRANSFERASE 1, MITOCHONDRIAL"/>
    <property type="match status" value="1"/>
</dbReference>
<sequence>MKLKKLPIEYEKALPILKKIEQAGFEAYFVGGSVRDVLLNHPIHDVDIATSAFPAEIKALFPRTVDVGIEHGTVLVLEEEEQYEITTFRTESTYQDFRRPDHVEFVRSLEEDLKRRDFTINAFALKEDGAVIDLFGGLEDLERQILRAVGDPYERFHEDALRMMRGLRFVSQLGFTLEEKTKASILENHALLSKISVERINIEFVKLLLGVNRKLGIAMLIETKCYDYCPGLKEQRQALEAFAALPDRPLQNEVQAWALLVDQLALSENEIRSFLKQWKCSNQMIRQVQQVVYGLQWRKKSAYTATLLYELQAENIALIESLLPYYGKTEQSQRSLAAYEQLAIKHLTELAINGHDLMTTFEKRGGVWLKEALSLCEQAVINQEVVNEQAALLTYLKTNHSEVINL</sequence>
<evidence type="ECO:0000256" key="8">
    <source>
        <dbReference type="ARBA" id="ARBA00022840"/>
    </source>
</evidence>
<keyword evidence="16" id="KW-1185">Reference proteome</keyword>